<dbReference type="WBParaSite" id="SPAL_0001778200.1">
    <property type="protein sequence ID" value="SPAL_0001778200.1"/>
    <property type="gene ID" value="SPAL_0001778200"/>
</dbReference>
<reference evidence="2" key="1">
    <citation type="submission" date="2017-02" db="UniProtKB">
        <authorList>
            <consortium name="WormBaseParasite"/>
        </authorList>
    </citation>
    <scope>IDENTIFICATION</scope>
</reference>
<accession>A0A0N5CIX7</accession>
<dbReference type="Proteomes" id="UP000046392">
    <property type="component" value="Unplaced"/>
</dbReference>
<proteinExistence type="predicted"/>
<evidence type="ECO:0000313" key="1">
    <source>
        <dbReference type="Proteomes" id="UP000046392"/>
    </source>
</evidence>
<protein>
    <submittedName>
        <fullName evidence="2">SCP domain-containing protein</fullName>
    </submittedName>
</protein>
<dbReference type="AlphaFoldDB" id="A0A0N5CIX7"/>
<keyword evidence="1" id="KW-1185">Reference proteome</keyword>
<name>A0A0N5CIX7_STREA</name>
<organism evidence="1 2">
    <name type="scientific">Strongyloides papillosus</name>
    <name type="common">Intestinal threadworm</name>
    <dbReference type="NCBI Taxonomy" id="174720"/>
    <lineage>
        <taxon>Eukaryota</taxon>
        <taxon>Metazoa</taxon>
        <taxon>Ecdysozoa</taxon>
        <taxon>Nematoda</taxon>
        <taxon>Chromadorea</taxon>
        <taxon>Rhabditida</taxon>
        <taxon>Tylenchina</taxon>
        <taxon>Panagrolaimomorpha</taxon>
        <taxon>Strongyloidoidea</taxon>
        <taxon>Strongyloididae</taxon>
        <taxon>Strongyloides</taxon>
    </lineage>
</organism>
<sequence length="247" mass="28775">MVYREIKTQLFVHLTTIRLKLTIMNKLAAGYYNIEETVNYWDDRMTNAGSVRKIQEKLKHGPYGHTNFCPVNWRAKIFCEEDFINVVKLSNQRQAVSVNLMLEGMEKISFCLSTMLQCTTLAINNMWTILRGHFPVNLRLWIDTVYYCVWKLEVLVVVECGLFMKIEHFLKSSIRAVVCVGSKVCCCTYNPLVRNMNKCYFVSNSMQPYVTWPTFITRAQSQGGKIDTANWGHLYYANEEILEEDTQ</sequence>
<evidence type="ECO:0000313" key="2">
    <source>
        <dbReference type="WBParaSite" id="SPAL_0001778200.1"/>
    </source>
</evidence>